<organism evidence="9 10">
    <name type="scientific">Haliscomenobacter hydrossis (strain ATCC 27775 / DSM 1100 / LMG 10767 / O)</name>
    <dbReference type="NCBI Taxonomy" id="760192"/>
    <lineage>
        <taxon>Bacteria</taxon>
        <taxon>Pseudomonadati</taxon>
        <taxon>Bacteroidota</taxon>
        <taxon>Saprospiria</taxon>
        <taxon>Saprospirales</taxon>
        <taxon>Haliscomenobacteraceae</taxon>
        <taxon>Haliscomenobacter</taxon>
    </lineage>
</organism>
<dbReference type="OrthoDB" id="5293449at2"/>
<evidence type="ECO:0000256" key="1">
    <source>
        <dbReference type="ARBA" id="ARBA00022490"/>
    </source>
</evidence>
<dbReference type="AlphaFoldDB" id="F4L6M9"/>
<dbReference type="RefSeq" id="WP_013764425.1">
    <property type="nucleotide sequence ID" value="NC_015510.1"/>
</dbReference>
<evidence type="ECO:0000313" key="10">
    <source>
        <dbReference type="Proteomes" id="UP000008461"/>
    </source>
</evidence>
<dbReference type="EMBL" id="CP002691">
    <property type="protein sequence ID" value="AEE49872.1"/>
    <property type="molecule type" value="Genomic_DNA"/>
</dbReference>
<comment type="similarity">
    <text evidence="6">Belongs to the RuvA family.</text>
</comment>
<dbReference type="GO" id="GO:0009379">
    <property type="term" value="C:Holliday junction helicase complex"/>
    <property type="evidence" value="ECO:0007669"/>
    <property type="project" value="InterPro"/>
</dbReference>
<dbReference type="GO" id="GO:0009378">
    <property type="term" value="F:four-way junction helicase activity"/>
    <property type="evidence" value="ECO:0007669"/>
    <property type="project" value="InterPro"/>
</dbReference>
<dbReference type="SUPFAM" id="SSF47781">
    <property type="entry name" value="RuvA domain 2-like"/>
    <property type="match status" value="1"/>
</dbReference>
<dbReference type="InterPro" id="IPR011114">
    <property type="entry name" value="RuvA_C"/>
</dbReference>
<dbReference type="HOGENOM" id="CLU_087936_3_0_10"/>
<comment type="subunit">
    <text evidence="6">Homotetramer. Forms an RuvA(8)-RuvB(12)-Holliday junction (HJ) complex. HJ DNA is sandwiched between 2 RuvA tetramers; dsDNA enters through RuvA and exits via RuvB. An RuvB hexamer assembles on each DNA strand where it exits the tetramer. Each RuvB hexamer is contacted by two RuvA subunits (via domain III) on 2 adjacent RuvB subunits; this complex drives branch migration. In the full resolvosome a probable DNA-RuvA(4)-RuvB(12)-RuvC(2) complex forms which resolves the HJ.</text>
</comment>
<dbReference type="Gene3D" id="2.40.50.140">
    <property type="entry name" value="Nucleic acid-binding proteins"/>
    <property type="match status" value="1"/>
</dbReference>
<keyword evidence="3 6" id="KW-0238">DNA-binding</keyword>
<dbReference type="Pfam" id="PF01330">
    <property type="entry name" value="RuvA_N"/>
    <property type="match status" value="1"/>
</dbReference>
<protein>
    <recommendedName>
        <fullName evidence="6">Holliday junction branch migration complex subunit RuvA</fullName>
    </recommendedName>
</protein>
<evidence type="ECO:0000259" key="7">
    <source>
        <dbReference type="Pfam" id="PF01330"/>
    </source>
</evidence>
<evidence type="ECO:0000256" key="2">
    <source>
        <dbReference type="ARBA" id="ARBA00022763"/>
    </source>
</evidence>
<dbReference type="Pfam" id="PF07499">
    <property type="entry name" value="RuvA_C"/>
    <property type="match status" value="1"/>
</dbReference>
<dbReference type="Proteomes" id="UP000008461">
    <property type="component" value="Chromosome"/>
</dbReference>
<keyword evidence="9" id="KW-0347">Helicase</keyword>
<dbReference type="Gene3D" id="1.10.150.20">
    <property type="entry name" value="5' to 3' exonuclease, C-terminal subdomain"/>
    <property type="match status" value="1"/>
</dbReference>
<feature type="domain" description="Holliday junction DNA helicase RuvA C-terminal" evidence="8">
    <location>
        <begin position="150"/>
        <end position="195"/>
    </location>
</feature>
<keyword evidence="5 6" id="KW-0234">DNA repair</keyword>
<dbReference type="InterPro" id="IPR000085">
    <property type="entry name" value="RuvA"/>
</dbReference>
<keyword evidence="9" id="KW-0378">Hydrolase</keyword>
<feature type="domain" description="DNA helicase Holliday junction RuvA type" evidence="7">
    <location>
        <begin position="1"/>
        <end position="61"/>
    </location>
</feature>
<dbReference type="GO" id="GO:0006310">
    <property type="term" value="P:DNA recombination"/>
    <property type="evidence" value="ECO:0007669"/>
    <property type="project" value="UniProtKB-UniRule"/>
</dbReference>
<evidence type="ECO:0000256" key="6">
    <source>
        <dbReference type="HAMAP-Rule" id="MF_00031"/>
    </source>
</evidence>
<dbReference type="InterPro" id="IPR012340">
    <property type="entry name" value="NA-bd_OB-fold"/>
</dbReference>
<comment type="subcellular location">
    <subcellularLocation>
        <location evidence="6">Cytoplasm</location>
    </subcellularLocation>
</comment>
<dbReference type="SUPFAM" id="SSF46929">
    <property type="entry name" value="DNA helicase RuvA subunit, C-terminal domain"/>
    <property type="match status" value="1"/>
</dbReference>
<reference key="2">
    <citation type="submission" date="2011-04" db="EMBL/GenBank/DDBJ databases">
        <title>Complete sequence of chromosome of Haliscomenobacter hydrossis DSM 1100.</title>
        <authorList>
            <consortium name="US DOE Joint Genome Institute (JGI-PGF)"/>
            <person name="Lucas S."/>
            <person name="Han J."/>
            <person name="Lapidus A."/>
            <person name="Bruce D."/>
            <person name="Goodwin L."/>
            <person name="Pitluck S."/>
            <person name="Peters L."/>
            <person name="Kyrpides N."/>
            <person name="Mavromatis K."/>
            <person name="Ivanova N."/>
            <person name="Ovchinnikova G."/>
            <person name="Pagani I."/>
            <person name="Daligault H."/>
            <person name="Detter J.C."/>
            <person name="Han C."/>
            <person name="Land M."/>
            <person name="Hauser L."/>
            <person name="Markowitz V."/>
            <person name="Cheng J.-F."/>
            <person name="Hugenholtz P."/>
            <person name="Woyke T."/>
            <person name="Wu D."/>
            <person name="Verbarg S."/>
            <person name="Frueling A."/>
            <person name="Brambilla E."/>
            <person name="Klenk H.-P."/>
            <person name="Eisen J.A."/>
        </authorList>
    </citation>
    <scope>NUCLEOTIDE SEQUENCE</scope>
    <source>
        <strain>DSM 1100</strain>
    </source>
</reference>
<keyword evidence="9" id="KW-0547">Nucleotide-binding</keyword>
<dbReference type="InterPro" id="IPR036267">
    <property type="entry name" value="RuvA_C_sf"/>
</dbReference>
<dbReference type="InterPro" id="IPR013849">
    <property type="entry name" value="DNA_helicase_Holl-junc_RuvA_I"/>
</dbReference>
<accession>F4L6M9</accession>
<dbReference type="InterPro" id="IPR010994">
    <property type="entry name" value="RuvA_2-like"/>
</dbReference>
<evidence type="ECO:0000313" key="9">
    <source>
        <dbReference type="EMBL" id="AEE49872.1"/>
    </source>
</evidence>
<dbReference type="eggNOG" id="COG0632">
    <property type="taxonomic scope" value="Bacteria"/>
</dbReference>
<comment type="caution">
    <text evidence="6">Lacks conserved residue(s) required for the propagation of feature annotation.</text>
</comment>
<dbReference type="GO" id="GO:0005524">
    <property type="term" value="F:ATP binding"/>
    <property type="evidence" value="ECO:0007669"/>
    <property type="project" value="InterPro"/>
</dbReference>
<proteinExistence type="inferred from homology"/>
<comment type="domain">
    <text evidence="6">Has three domains with a flexible linker between the domains II and III and assumes an 'L' shape. Domain III is highly mobile and contacts RuvB.</text>
</comment>
<dbReference type="CDD" id="cd14332">
    <property type="entry name" value="UBA_RuvA_C"/>
    <property type="match status" value="1"/>
</dbReference>
<gene>
    <name evidence="6" type="primary">ruvA</name>
    <name evidence="9" type="ordered locus">Halhy_1987</name>
</gene>
<dbReference type="SUPFAM" id="SSF50249">
    <property type="entry name" value="Nucleic acid-binding proteins"/>
    <property type="match status" value="1"/>
</dbReference>
<evidence type="ECO:0000256" key="4">
    <source>
        <dbReference type="ARBA" id="ARBA00023172"/>
    </source>
</evidence>
<sequence>MITYLRGNITQKTPTYIVVETAGVGYLVHISLHTYSQIEKKEEVKILTHLNIKEDSHTLYGFAEEAERSLFRHLISVSGVGPTTAQIMLSSLSPDELRAAIIGEQEQVFRAVKGIGPKMAKRIILDLKDKLIKDSGDLPLTFPSQNNTIREEALSALVALGFQKIAVQKALNHLLKDQAIQNVEQLIKLALRELSA</sequence>
<keyword evidence="4 6" id="KW-0233">DNA recombination</keyword>
<dbReference type="GO" id="GO:0048476">
    <property type="term" value="C:Holliday junction resolvase complex"/>
    <property type="evidence" value="ECO:0007669"/>
    <property type="project" value="UniProtKB-UniRule"/>
</dbReference>
<keyword evidence="2 6" id="KW-0227">DNA damage</keyword>
<dbReference type="Pfam" id="PF14520">
    <property type="entry name" value="HHH_5"/>
    <property type="match status" value="1"/>
</dbReference>
<reference evidence="9 10" key="1">
    <citation type="journal article" date="2011" name="Stand. Genomic Sci.">
        <title>Complete genome sequence of Haliscomenobacter hydrossis type strain (O).</title>
        <authorList>
            <consortium name="US DOE Joint Genome Institute (JGI-PGF)"/>
            <person name="Daligault H."/>
            <person name="Lapidus A."/>
            <person name="Zeytun A."/>
            <person name="Nolan M."/>
            <person name="Lucas S."/>
            <person name="Del Rio T.G."/>
            <person name="Tice H."/>
            <person name="Cheng J.F."/>
            <person name="Tapia R."/>
            <person name="Han C."/>
            <person name="Goodwin L."/>
            <person name="Pitluck S."/>
            <person name="Liolios K."/>
            <person name="Pagani I."/>
            <person name="Ivanova N."/>
            <person name="Huntemann M."/>
            <person name="Mavromatis K."/>
            <person name="Mikhailova N."/>
            <person name="Pati A."/>
            <person name="Chen A."/>
            <person name="Palaniappan K."/>
            <person name="Land M."/>
            <person name="Hauser L."/>
            <person name="Brambilla E.M."/>
            <person name="Rohde M."/>
            <person name="Verbarg S."/>
            <person name="Goker M."/>
            <person name="Bristow J."/>
            <person name="Eisen J.A."/>
            <person name="Markowitz V."/>
            <person name="Hugenholtz P."/>
            <person name="Kyrpides N.C."/>
            <person name="Klenk H.P."/>
            <person name="Woyke T."/>
        </authorList>
    </citation>
    <scope>NUCLEOTIDE SEQUENCE [LARGE SCALE GENOMIC DNA]</scope>
    <source>
        <strain evidence="10">ATCC 27775 / DSM 1100 / LMG 10767 / O</strain>
    </source>
</reference>
<keyword evidence="9" id="KW-0067">ATP-binding</keyword>
<keyword evidence="10" id="KW-1185">Reference proteome</keyword>
<evidence type="ECO:0000256" key="5">
    <source>
        <dbReference type="ARBA" id="ARBA00023204"/>
    </source>
</evidence>
<dbReference type="NCBIfam" id="TIGR00084">
    <property type="entry name" value="ruvA"/>
    <property type="match status" value="1"/>
</dbReference>
<name>F4L6M9_HALH1</name>
<dbReference type="STRING" id="760192.Halhy_1987"/>
<dbReference type="KEGG" id="hhy:Halhy_1987"/>
<dbReference type="GO" id="GO:0006281">
    <property type="term" value="P:DNA repair"/>
    <property type="evidence" value="ECO:0007669"/>
    <property type="project" value="UniProtKB-UniRule"/>
</dbReference>
<comment type="function">
    <text evidence="6">The RuvA-RuvB-RuvC complex processes Holliday junction (HJ) DNA during genetic recombination and DNA repair, while the RuvA-RuvB complex plays an important role in the rescue of blocked DNA replication forks via replication fork reversal (RFR). RuvA specifically binds to HJ cruciform DNA, conferring on it an open structure. The RuvB hexamer acts as an ATP-dependent pump, pulling dsDNA into and through the RuvAB complex. HJ branch migration allows RuvC to scan DNA until it finds its consensus sequence, where it cleaves and resolves the cruciform DNA.</text>
</comment>
<dbReference type="GO" id="GO:0005737">
    <property type="term" value="C:cytoplasm"/>
    <property type="evidence" value="ECO:0007669"/>
    <property type="project" value="UniProtKB-SubCell"/>
</dbReference>
<evidence type="ECO:0000259" key="8">
    <source>
        <dbReference type="Pfam" id="PF07499"/>
    </source>
</evidence>
<feature type="region of interest" description="Domain III" evidence="6">
    <location>
        <begin position="145"/>
        <end position="196"/>
    </location>
</feature>
<evidence type="ECO:0000256" key="3">
    <source>
        <dbReference type="ARBA" id="ARBA00023125"/>
    </source>
</evidence>
<keyword evidence="1 6" id="KW-0963">Cytoplasm</keyword>
<dbReference type="GO" id="GO:0000400">
    <property type="term" value="F:four-way junction DNA binding"/>
    <property type="evidence" value="ECO:0007669"/>
    <property type="project" value="UniProtKB-UniRule"/>
</dbReference>
<dbReference type="HAMAP" id="MF_00031">
    <property type="entry name" value="DNA_HJ_migration_RuvA"/>
    <property type="match status" value="1"/>
</dbReference>
<dbReference type="Gene3D" id="1.10.8.10">
    <property type="entry name" value="DNA helicase RuvA subunit, C-terminal domain"/>
    <property type="match status" value="1"/>
</dbReference>